<gene>
    <name evidence="2 4" type="primary">rsfS</name>
    <name evidence="4" type="ORF">LzC2_07600</name>
</gene>
<dbReference type="InterPro" id="IPR043519">
    <property type="entry name" value="NT_sf"/>
</dbReference>
<dbReference type="RefSeq" id="WP_171183933.1">
    <property type="nucleotide sequence ID" value="NZ_WTPX01000015.1"/>
</dbReference>
<feature type="region of interest" description="Disordered" evidence="3">
    <location>
        <begin position="155"/>
        <end position="181"/>
    </location>
</feature>
<dbReference type="PANTHER" id="PTHR21043:SF0">
    <property type="entry name" value="MITOCHONDRIAL ASSEMBLY OF RIBOSOMAL LARGE SUBUNIT PROTEIN 1"/>
    <property type="match status" value="1"/>
</dbReference>
<protein>
    <recommendedName>
        <fullName evidence="2">Ribosomal silencing factor RsfS</fullName>
    </recommendedName>
</protein>
<comment type="similarity">
    <text evidence="1 2">Belongs to the Iojap/RsfS family.</text>
</comment>
<dbReference type="InterPro" id="IPR004394">
    <property type="entry name" value="Iojap/RsfS/C7orf30"/>
</dbReference>
<accession>A0ABX1V9X1</accession>
<evidence type="ECO:0000256" key="2">
    <source>
        <dbReference type="HAMAP-Rule" id="MF_01477"/>
    </source>
</evidence>
<proteinExistence type="inferred from homology"/>
<name>A0ABX1V9X1_9PLAN</name>
<dbReference type="EMBL" id="WTPX01000015">
    <property type="protein sequence ID" value="NNJ24701.1"/>
    <property type="molecule type" value="Genomic_DNA"/>
</dbReference>
<dbReference type="Pfam" id="PF02410">
    <property type="entry name" value="RsfS"/>
    <property type="match status" value="1"/>
</dbReference>
<keyword evidence="2" id="KW-0678">Repressor</keyword>
<evidence type="ECO:0000256" key="3">
    <source>
        <dbReference type="SAM" id="MobiDB-lite"/>
    </source>
</evidence>
<dbReference type="HAMAP" id="MF_01477">
    <property type="entry name" value="Iojap_RsfS"/>
    <property type="match status" value="1"/>
</dbReference>
<feature type="compositionally biased region" description="Acidic residues" evidence="3">
    <location>
        <begin position="164"/>
        <end position="181"/>
    </location>
</feature>
<feature type="compositionally biased region" description="Basic and acidic residues" evidence="3">
    <location>
        <begin position="21"/>
        <end position="45"/>
    </location>
</feature>
<dbReference type="NCBIfam" id="TIGR00090">
    <property type="entry name" value="rsfS_iojap_ybeB"/>
    <property type="match status" value="1"/>
</dbReference>
<dbReference type="SUPFAM" id="SSF81301">
    <property type="entry name" value="Nucleotidyltransferase"/>
    <property type="match status" value="1"/>
</dbReference>
<keyword evidence="2" id="KW-0963">Cytoplasm</keyword>
<comment type="subcellular location">
    <subcellularLocation>
        <location evidence="2">Cytoplasm</location>
    </subcellularLocation>
</comment>
<sequence>MPSTLPPPPAPSSSEADSTEADERSGEPQPRDPAPDAGPRSERGRPTALKLAELCVKFRGRDTKVLDLTKVTPVFDYFVISTGSSKRQMVALAEETDLMMKKSGAPKLGGEGDEGGLWILRDYGDVVLHVLTDESRDLYDLEGLWGDAEQVDWRSALGLPPEAESQDEPESFADGSAGEEE</sequence>
<dbReference type="Proteomes" id="UP000609651">
    <property type="component" value="Unassembled WGS sequence"/>
</dbReference>
<keyword evidence="5" id="KW-1185">Reference proteome</keyword>
<evidence type="ECO:0000313" key="5">
    <source>
        <dbReference type="Proteomes" id="UP000609651"/>
    </source>
</evidence>
<organism evidence="4 5">
    <name type="scientific">Alienimonas chondri</name>
    <dbReference type="NCBI Taxonomy" id="2681879"/>
    <lineage>
        <taxon>Bacteria</taxon>
        <taxon>Pseudomonadati</taxon>
        <taxon>Planctomycetota</taxon>
        <taxon>Planctomycetia</taxon>
        <taxon>Planctomycetales</taxon>
        <taxon>Planctomycetaceae</taxon>
        <taxon>Alienimonas</taxon>
    </lineage>
</organism>
<evidence type="ECO:0000313" key="4">
    <source>
        <dbReference type="EMBL" id="NNJ24701.1"/>
    </source>
</evidence>
<comment type="subunit">
    <text evidence="2">Interacts with ribosomal protein uL14 (rplN).</text>
</comment>
<dbReference type="Gene3D" id="3.30.460.10">
    <property type="entry name" value="Beta Polymerase, domain 2"/>
    <property type="match status" value="1"/>
</dbReference>
<comment type="caution">
    <text evidence="4">The sequence shown here is derived from an EMBL/GenBank/DDBJ whole genome shotgun (WGS) entry which is preliminary data.</text>
</comment>
<reference evidence="4 5" key="1">
    <citation type="journal article" date="2020" name="Syst. Appl. Microbiol.">
        <title>Alienimonas chondri sp. nov., a novel planctomycete isolated from the biofilm of the red alga Chondrus crispus.</title>
        <authorList>
            <person name="Vitorino I."/>
            <person name="Albuquerque L."/>
            <person name="Wiegand S."/>
            <person name="Kallscheuer N."/>
            <person name="da Costa M.S."/>
            <person name="Lobo-da-Cunha A."/>
            <person name="Jogler C."/>
            <person name="Lage O.M."/>
        </authorList>
    </citation>
    <scope>NUCLEOTIDE SEQUENCE [LARGE SCALE GENOMIC DNA]</scope>
    <source>
        <strain evidence="4 5">LzC2</strain>
    </source>
</reference>
<comment type="function">
    <text evidence="2">Functions as a ribosomal silencing factor. Interacts with ribosomal protein uL14 (rplN), blocking formation of intersubunit bridge B8. Prevents association of the 30S and 50S ribosomal subunits and the formation of functional ribosomes, thus repressing translation.</text>
</comment>
<feature type="compositionally biased region" description="Pro residues" evidence="3">
    <location>
        <begin position="1"/>
        <end position="11"/>
    </location>
</feature>
<evidence type="ECO:0000256" key="1">
    <source>
        <dbReference type="ARBA" id="ARBA00010574"/>
    </source>
</evidence>
<feature type="region of interest" description="Disordered" evidence="3">
    <location>
        <begin position="1"/>
        <end position="46"/>
    </location>
</feature>
<dbReference type="PANTHER" id="PTHR21043">
    <property type="entry name" value="IOJAP SUPERFAMILY ORTHOLOG"/>
    <property type="match status" value="1"/>
</dbReference>
<keyword evidence="2" id="KW-0810">Translation regulation</keyword>